<keyword evidence="3 11" id="KW-0813">Transport</keyword>
<dbReference type="PANTHER" id="PTHR11058:SF22">
    <property type="entry name" value="NADH-QUINONE OXIDOREDUCTASE SUBUNIT A"/>
    <property type="match status" value="1"/>
</dbReference>
<evidence type="ECO:0000256" key="1">
    <source>
        <dbReference type="ARBA" id="ARBA00004141"/>
    </source>
</evidence>
<sequence length="122" mass="13990">MNYQPQDFLPIFVQLAAALAFIVATMVATHSLGPKRHSKKKDDAFECGIESIGDARTPISVKYFLVAILFVLFDIEIVFMYPWAVNFKQLSWTGFYEMLVFMGLLLVGFLYVLKKGILKWEK</sequence>
<dbReference type="InterPro" id="IPR023043">
    <property type="entry name" value="NAD(P)H_OxRDtase_bac/plastid"/>
</dbReference>
<keyword evidence="6 11" id="KW-0874">Quinone</keyword>
<keyword evidence="8 11" id="KW-1133">Transmembrane helix</keyword>
<dbReference type="HAMAP" id="MF_01394">
    <property type="entry name" value="NDH1_NuoA"/>
    <property type="match status" value="1"/>
</dbReference>
<dbReference type="Pfam" id="PF00507">
    <property type="entry name" value="Oxidored_q4"/>
    <property type="match status" value="1"/>
</dbReference>
<dbReference type="EMBL" id="JBEWZF010000003">
    <property type="protein sequence ID" value="MFL0299111.1"/>
    <property type="molecule type" value="Genomic_DNA"/>
</dbReference>
<comment type="similarity">
    <text evidence="2 11 12">Belongs to the complex I subunit 3 family.</text>
</comment>
<evidence type="ECO:0000256" key="9">
    <source>
        <dbReference type="ARBA" id="ARBA00023027"/>
    </source>
</evidence>
<comment type="function">
    <text evidence="11">NDH-1 shuttles electrons from NADH, via FMN and iron-sulfur (Fe-S) centers, to quinones in the respiratory chain. The immediate electron acceptor for the enzyme in this species is believed to be a menaquinone. Couples the redox reaction to proton translocation (for every two electrons transferred, four hydrogen ions are translocated across the cytoplasmic membrane), and thus conserves the redox energy in a proton gradient.</text>
</comment>
<organism evidence="13 16">
    <name type="scientific">Aquirufa novilacunae</name>
    <dbReference type="NCBI Taxonomy" id="3139305"/>
    <lineage>
        <taxon>Bacteria</taxon>
        <taxon>Pseudomonadati</taxon>
        <taxon>Bacteroidota</taxon>
        <taxon>Cytophagia</taxon>
        <taxon>Cytophagales</taxon>
        <taxon>Flectobacillaceae</taxon>
        <taxon>Aquirufa</taxon>
    </lineage>
</organism>
<evidence type="ECO:0000313" key="14">
    <source>
        <dbReference type="EMBL" id="MFL0299111.1"/>
    </source>
</evidence>
<evidence type="ECO:0000256" key="5">
    <source>
        <dbReference type="ARBA" id="ARBA00022692"/>
    </source>
</evidence>
<evidence type="ECO:0000256" key="11">
    <source>
        <dbReference type="HAMAP-Rule" id="MF_01394"/>
    </source>
</evidence>
<feature type="transmembrane region" description="Helical" evidence="11">
    <location>
        <begin position="95"/>
        <end position="113"/>
    </location>
</feature>
<dbReference type="Proteomes" id="UP001623559">
    <property type="component" value="Unassembled WGS sequence"/>
</dbReference>
<accession>A0ABW8SYL8</accession>
<evidence type="ECO:0000256" key="2">
    <source>
        <dbReference type="ARBA" id="ARBA00008472"/>
    </source>
</evidence>
<evidence type="ECO:0000256" key="4">
    <source>
        <dbReference type="ARBA" id="ARBA00022475"/>
    </source>
</evidence>
<evidence type="ECO:0000313" key="15">
    <source>
        <dbReference type="Proteomes" id="UP001623553"/>
    </source>
</evidence>
<name>A0ABW8SYL8_9BACT</name>
<dbReference type="Gene3D" id="1.20.58.1610">
    <property type="entry name" value="NADH:ubiquinone/plastoquinone oxidoreductase, chain 3"/>
    <property type="match status" value="1"/>
</dbReference>
<feature type="transmembrane region" description="Helical" evidence="11">
    <location>
        <begin position="12"/>
        <end position="32"/>
    </location>
</feature>
<evidence type="ECO:0000256" key="10">
    <source>
        <dbReference type="ARBA" id="ARBA00023136"/>
    </source>
</evidence>
<dbReference type="InterPro" id="IPR038430">
    <property type="entry name" value="NDAH_ubi_oxred_su3_sf"/>
</dbReference>
<dbReference type="Proteomes" id="UP001623553">
    <property type="component" value="Unassembled WGS sequence"/>
</dbReference>
<dbReference type="PANTHER" id="PTHR11058">
    <property type="entry name" value="NADH-UBIQUINONE OXIDOREDUCTASE CHAIN 3"/>
    <property type="match status" value="1"/>
</dbReference>
<evidence type="ECO:0000256" key="3">
    <source>
        <dbReference type="ARBA" id="ARBA00022448"/>
    </source>
</evidence>
<evidence type="ECO:0000256" key="12">
    <source>
        <dbReference type="RuleBase" id="RU003639"/>
    </source>
</evidence>
<evidence type="ECO:0000256" key="7">
    <source>
        <dbReference type="ARBA" id="ARBA00022967"/>
    </source>
</evidence>
<reference evidence="15 16" key="1">
    <citation type="submission" date="2024-07" db="EMBL/GenBank/DDBJ databases">
        <authorList>
            <person name="Pitt A."/>
            <person name="Hahn M.W."/>
        </authorList>
    </citation>
    <scope>NUCLEOTIDE SEQUENCE [LARGE SCALE GENOMIC DNA]</scope>
    <source>
        <strain evidence="13 16">2-AUSEE-184A6</strain>
        <strain evidence="14 15">2-BAHN-186B</strain>
    </source>
</reference>
<evidence type="ECO:0000313" key="16">
    <source>
        <dbReference type="Proteomes" id="UP001623559"/>
    </source>
</evidence>
<dbReference type="RefSeq" id="WP_406778503.1">
    <property type="nucleotide sequence ID" value="NZ_JBEWZF010000003.1"/>
</dbReference>
<feature type="transmembrane region" description="Helical" evidence="11">
    <location>
        <begin position="63"/>
        <end position="83"/>
    </location>
</feature>
<evidence type="ECO:0000256" key="8">
    <source>
        <dbReference type="ARBA" id="ARBA00022989"/>
    </source>
</evidence>
<keyword evidence="4 11" id="KW-1003">Cell membrane</keyword>
<dbReference type="EC" id="7.1.1.-" evidence="11"/>
<evidence type="ECO:0000256" key="6">
    <source>
        <dbReference type="ARBA" id="ARBA00022719"/>
    </source>
</evidence>
<proteinExistence type="inferred from homology"/>
<gene>
    <name evidence="11" type="primary">nuoA</name>
    <name evidence="14" type="ORF">AAE961_09540</name>
    <name evidence="13" type="ORF">V7S74_09400</name>
</gene>
<protein>
    <recommendedName>
        <fullName evidence="11">NADH-quinone oxidoreductase subunit A</fullName>
        <ecNumber evidence="11">7.1.1.-</ecNumber>
    </recommendedName>
    <alternativeName>
        <fullName evidence="11">NADH dehydrogenase I subunit A</fullName>
    </alternativeName>
    <alternativeName>
        <fullName evidence="11">NDH-1 subunit A</fullName>
    </alternativeName>
    <alternativeName>
        <fullName evidence="11">NUO1</fullName>
    </alternativeName>
</protein>
<evidence type="ECO:0000313" key="13">
    <source>
        <dbReference type="EMBL" id="MFL0206958.1"/>
    </source>
</evidence>
<keyword evidence="7 11" id="KW-1278">Translocase</keyword>
<keyword evidence="5 11" id="KW-0812">Transmembrane</keyword>
<comment type="subcellular location">
    <subcellularLocation>
        <location evidence="11 12">Cell membrane</location>
        <topology evidence="11 12">Multi-pass membrane protein</topology>
    </subcellularLocation>
    <subcellularLocation>
        <location evidence="1">Membrane</location>
        <topology evidence="1">Multi-pass membrane protein</topology>
    </subcellularLocation>
</comment>
<keyword evidence="15" id="KW-1185">Reference proteome</keyword>
<comment type="caution">
    <text evidence="13">The sequence shown here is derived from an EMBL/GenBank/DDBJ whole genome shotgun (WGS) entry which is preliminary data.</text>
</comment>
<keyword evidence="9 11" id="KW-0520">NAD</keyword>
<comment type="catalytic activity">
    <reaction evidence="11 12">
        <text>a quinone + NADH + 5 H(+)(in) = a quinol + NAD(+) + 4 H(+)(out)</text>
        <dbReference type="Rhea" id="RHEA:57888"/>
        <dbReference type="ChEBI" id="CHEBI:15378"/>
        <dbReference type="ChEBI" id="CHEBI:24646"/>
        <dbReference type="ChEBI" id="CHEBI:57540"/>
        <dbReference type="ChEBI" id="CHEBI:57945"/>
        <dbReference type="ChEBI" id="CHEBI:132124"/>
    </reaction>
</comment>
<dbReference type="EMBL" id="JBEWZG010000003">
    <property type="protein sequence ID" value="MFL0206958.1"/>
    <property type="molecule type" value="Genomic_DNA"/>
</dbReference>
<comment type="subunit">
    <text evidence="11">NDH-1 is composed of 14 different subunits. Subunits NuoA, H, J, K, L, M, N constitute the membrane sector of the complex.</text>
</comment>
<dbReference type="InterPro" id="IPR000440">
    <property type="entry name" value="NADH_UbQ/plastoQ_OxRdtase_su3"/>
</dbReference>
<keyword evidence="10 11" id="KW-0472">Membrane</keyword>